<keyword evidence="3" id="KW-1185">Reference proteome</keyword>
<dbReference type="InterPro" id="IPR007409">
    <property type="entry name" value="Restrct_endonuc_type1_HsdR_N"/>
</dbReference>
<dbReference type="EMBL" id="JADEWN010000069">
    <property type="protein sequence ID" value="MBE9192891.1"/>
    <property type="molecule type" value="Genomic_DNA"/>
</dbReference>
<evidence type="ECO:0000259" key="1">
    <source>
        <dbReference type="Pfam" id="PF04313"/>
    </source>
</evidence>
<keyword evidence="2" id="KW-0378">Hydrolase</keyword>
<dbReference type="Pfam" id="PF04313">
    <property type="entry name" value="HSDR_N"/>
    <property type="match status" value="1"/>
</dbReference>
<feature type="domain" description="Restriction endonuclease type I HsdR N-terminal" evidence="1">
    <location>
        <begin position="45"/>
        <end position="170"/>
    </location>
</feature>
<accession>A0ABR9UX81</accession>
<comment type="caution">
    <text evidence="2">The sequence shown here is derived from an EMBL/GenBank/DDBJ whole genome shotgun (WGS) entry which is preliminary data.</text>
</comment>
<dbReference type="GO" id="GO:0004519">
    <property type="term" value="F:endonuclease activity"/>
    <property type="evidence" value="ECO:0007669"/>
    <property type="project" value="UniProtKB-KW"/>
</dbReference>
<name>A0ABR9UX81_9CHRO</name>
<evidence type="ECO:0000313" key="3">
    <source>
        <dbReference type="Proteomes" id="UP000651156"/>
    </source>
</evidence>
<dbReference type="Proteomes" id="UP000651156">
    <property type="component" value="Unassembled WGS sequence"/>
</dbReference>
<proteinExistence type="predicted"/>
<gene>
    <name evidence="2" type="ORF">IQ230_21550</name>
</gene>
<dbReference type="RefSeq" id="WP_193934298.1">
    <property type="nucleotide sequence ID" value="NZ_CAWPMZ010000110.1"/>
</dbReference>
<reference evidence="2 3" key="1">
    <citation type="submission" date="2020-10" db="EMBL/GenBank/DDBJ databases">
        <authorList>
            <person name="Castelo-Branco R."/>
            <person name="Eusebio N."/>
            <person name="Adriana R."/>
            <person name="Vieira A."/>
            <person name="Brugerolle De Fraissinette N."/>
            <person name="Rezende De Castro R."/>
            <person name="Schneider M.P."/>
            <person name="Vasconcelos V."/>
            <person name="Leao P.N."/>
        </authorList>
    </citation>
    <scope>NUCLEOTIDE SEQUENCE [LARGE SCALE GENOMIC DNA]</scope>
    <source>
        <strain evidence="2 3">LEGE 06123</strain>
    </source>
</reference>
<evidence type="ECO:0000313" key="2">
    <source>
        <dbReference type="EMBL" id="MBE9192891.1"/>
    </source>
</evidence>
<organism evidence="2 3">
    <name type="scientific">Gloeocapsopsis crepidinum LEGE 06123</name>
    <dbReference type="NCBI Taxonomy" id="588587"/>
    <lineage>
        <taxon>Bacteria</taxon>
        <taxon>Bacillati</taxon>
        <taxon>Cyanobacteriota</taxon>
        <taxon>Cyanophyceae</taxon>
        <taxon>Oscillatoriophycideae</taxon>
        <taxon>Chroococcales</taxon>
        <taxon>Chroococcaceae</taxon>
        <taxon>Gloeocapsopsis</taxon>
    </lineage>
</organism>
<protein>
    <submittedName>
        <fullName evidence="2">Restriction endonuclease subunit R</fullName>
    </submittedName>
</protein>
<keyword evidence="2" id="KW-0255">Endonuclease</keyword>
<keyword evidence="2" id="KW-0540">Nuclease</keyword>
<sequence length="207" mass="24069">MIQIIQAPNVGIAYLEEKFGLQLTNEEQFFTECLEYHLDAEQERCYLDRVKSNYLSLIKQRPILEELAKMVVLSPLLDLVGFYRPPFYVETEESVEIRQEDEGEVVKGRIDVLVLKHQFWLLVIESKSTVFSLHTAIPQALAYMLSNPYLENPVFGLVTNGSEFIFLKLLKHNIPQYALSEQFTLLQRENELYKVLGILKNIRQVLS</sequence>